<evidence type="ECO:0000313" key="2">
    <source>
        <dbReference type="Proteomes" id="UP000020681"/>
    </source>
</evidence>
<name>A0ABN0QQP1_MYCUL</name>
<organism evidence="1 2">
    <name type="scientific">Mycobacterium ulcerans str. Harvey</name>
    <dbReference type="NCBI Taxonomy" id="1299332"/>
    <lineage>
        <taxon>Bacteria</taxon>
        <taxon>Bacillati</taxon>
        <taxon>Actinomycetota</taxon>
        <taxon>Actinomycetes</taxon>
        <taxon>Mycobacteriales</taxon>
        <taxon>Mycobacteriaceae</taxon>
        <taxon>Mycobacterium</taxon>
        <taxon>Mycobacterium ulcerans group</taxon>
    </lineage>
</organism>
<dbReference type="EMBL" id="JAOL01000166">
    <property type="protein sequence ID" value="EUA86960.1"/>
    <property type="molecule type" value="Genomic_DNA"/>
</dbReference>
<accession>A0ABN0QQP1</accession>
<sequence>MPNQFEAAERIAKRRGITREDIDAFGLESQLRAKRAWTNTALIAKSHRSRPSAR</sequence>
<protein>
    <submittedName>
        <fullName evidence="1">Thiolase, N-terminal domain protein</fullName>
    </submittedName>
</protein>
<gene>
    <name evidence="1" type="ORF">I551_6610</name>
</gene>
<reference evidence="1 2" key="1">
    <citation type="submission" date="2014-01" db="EMBL/GenBank/DDBJ databases">
        <authorList>
            <person name="Dobos K."/>
            <person name="Lenaerts A."/>
            <person name="Ordway D."/>
            <person name="DeGroote M.A."/>
            <person name="Parker T."/>
            <person name="Sizemore C."/>
            <person name="Tallon L.J."/>
            <person name="Sadzewicz L.K."/>
            <person name="Sengamalay N."/>
            <person name="Fraser C.M."/>
            <person name="Hine E."/>
            <person name="Shefchek K.A."/>
            <person name="Das S.P."/>
            <person name="Tettelin H."/>
        </authorList>
    </citation>
    <scope>NUCLEOTIDE SEQUENCE [LARGE SCALE GENOMIC DNA]</scope>
    <source>
        <strain evidence="1 2">Harvey</strain>
    </source>
</reference>
<comment type="caution">
    <text evidence="1">The sequence shown here is derived from an EMBL/GenBank/DDBJ whole genome shotgun (WGS) entry which is preliminary data.</text>
</comment>
<dbReference type="InterPro" id="IPR016039">
    <property type="entry name" value="Thiolase-like"/>
</dbReference>
<proteinExistence type="predicted"/>
<dbReference type="Gene3D" id="3.40.47.10">
    <property type="match status" value="1"/>
</dbReference>
<evidence type="ECO:0000313" key="1">
    <source>
        <dbReference type="EMBL" id="EUA86960.1"/>
    </source>
</evidence>
<keyword evidence="2" id="KW-1185">Reference proteome</keyword>
<dbReference type="Proteomes" id="UP000020681">
    <property type="component" value="Unassembled WGS sequence"/>
</dbReference>
<dbReference type="SUPFAM" id="SSF53901">
    <property type="entry name" value="Thiolase-like"/>
    <property type="match status" value="1"/>
</dbReference>